<keyword evidence="3 7" id="KW-1133">Transmembrane helix</keyword>
<feature type="compositionally biased region" description="Low complexity" evidence="6">
    <location>
        <begin position="392"/>
        <end position="415"/>
    </location>
</feature>
<evidence type="ECO:0000259" key="8">
    <source>
        <dbReference type="Pfam" id="PF25917"/>
    </source>
</evidence>
<feature type="domain" description="CusB-like beta-barrel" evidence="9">
    <location>
        <begin position="283"/>
        <end position="325"/>
    </location>
</feature>
<dbReference type="Gene3D" id="2.40.50.100">
    <property type="match status" value="1"/>
</dbReference>
<evidence type="ECO:0000256" key="2">
    <source>
        <dbReference type="ARBA" id="ARBA00022692"/>
    </source>
</evidence>
<feature type="region of interest" description="Disordered" evidence="6">
    <location>
        <begin position="381"/>
        <end position="415"/>
    </location>
</feature>
<dbReference type="GO" id="GO:0016020">
    <property type="term" value="C:membrane"/>
    <property type="evidence" value="ECO:0007669"/>
    <property type="project" value="UniProtKB-SubCell"/>
</dbReference>
<accession>A0A7Z2ZSZ4</accession>
<feature type="region of interest" description="Disordered" evidence="6">
    <location>
        <begin position="1"/>
        <end position="39"/>
    </location>
</feature>
<feature type="domain" description="Multidrug resistance protein MdtA-like barrel-sandwich hybrid" evidence="8">
    <location>
        <begin position="84"/>
        <end position="279"/>
    </location>
</feature>
<feature type="compositionally biased region" description="Low complexity" evidence="6">
    <location>
        <begin position="9"/>
        <end position="39"/>
    </location>
</feature>
<keyword evidence="2 7" id="KW-0812">Transmembrane</keyword>
<sequence length="415" mass="43269">MSDSQTPVAQKPSPAPQAGAPGVGAPAGAAPAPANGSKGPPKRVLIVVGLIAVAALGAGGRMWYRSHNFVDTENAYVSGHVHPVSARIPGVVTKVLFDDNQMVQAGQVLAELDPADQGVKVEQIKAQITSVQQQIVQGDAAIEQARAQASAAGAQVVQAQANLVRARQDAERFGQLYNTQMKAVSKAEVDAATAARAGATADVTARRDNASAAKAQIAAATSARDVLKAQVQVLQAQLKDAQQQFGYNRIVAPVAGRIGKRSVEVGARIQPGQQLAAIVQDDVWITANFKETQLPGLTPGQAVKIEVDALPDHELVGRVDSFAPASGNQFALLPADNATGNFTKIVQRVPVKITFRPEDLQKYSGRLVPGMSTVVEIDLRQDKPRQAQPARTAAGTTTTTTTTTTTAATTAAAAR</sequence>
<organism evidence="10 11">
    <name type="scientific">Massilia forsythiae</name>
    <dbReference type="NCBI Taxonomy" id="2728020"/>
    <lineage>
        <taxon>Bacteria</taxon>
        <taxon>Pseudomonadati</taxon>
        <taxon>Pseudomonadota</taxon>
        <taxon>Betaproteobacteria</taxon>
        <taxon>Burkholderiales</taxon>
        <taxon>Oxalobacteraceae</taxon>
        <taxon>Telluria group</taxon>
        <taxon>Massilia</taxon>
    </lineage>
</organism>
<dbReference type="Pfam" id="PF25954">
    <property type="entry name" value="Beta-barrel_RND_2"/>
    <property type="match status" value="1"/>
</dbReference>
<evidence type="ECO:0000259" key="9">
    <source>
        <dbReference type="Pfam" id="PF25954"/>
    </source>
</evidence>
<evidence type="ECO:0000256" key="3">
    <source>
        <dbReference type="ARBA" id="ARBA00022989"/>
    </source>
</evidence>
<evidence type="ECO:0000256" key="4">
    <source>
        <dbReference type="ARBA" id="ARBA00023136"/>
    </source>
</evidence>
<dbReference type="EMBL" id="CP051685">
    <property type="protein sequence ID" value="QJE00819.1"/>
    <property type="molecule type" value="Genomic_DNA"/>
</dbReference>
<protein>
    <submittedName>
        <fullName evidence="10">HlyD family secretion protein</fullName>
    </submittedName>
</protein>
<evidence type="ECO:0000256" key="5">
    <source>
        <dbReference type="SAM" id="Coils"/>
    </source>
</evidence>
<evidence type="ECO:0000313" key="10">
    <source>
        <dbReference type="EMBL" id="QJE00819.1"/>
    </source>
</evidence>
<dbReference type="Proteomes" id="UP000502415">
    <property type="component" value="Chromosome"/>
</dbReference>
<dbReference type="InterPro" id="IPR050739">
    <property type="entry name" value="MFP"/>
</dbReference>
<dbReference type="PANTHER" id="PTHR30386:SF26">
    <property type="entry name" value="TRANSPORT PROTEIN COMB"/>
    <property type="match status" value="1"/>
</dbReference>
<dbReference type="RefSeq" id="WP_170202850.1">
    <property type="nucleotide sequence ID" value="NZ_CP051685.1"/>
</dbReference>
<name>A0A7Z2ZSZ4_9BURK</name>
<evidence type="ECO:0000256" key="1">
    <source>
        <dbReference type="ARBA" id="ARBA00004167"/>
    </source>
</evidence>
<reference evidence="10 11" key="1">
    <citation type="submission" date="2020-04" db="EMBL/GenBank/DDBJ databases">
        <title>Genome sequencing of novel species.</title>
        <authorList>
            <person name="Heo J."/>
            <person name="Kim S.-J."/>
            <person name="Kim J.-S."/>
            <person name="Hong S.-B."/>
            <person name="Kwon S.-W."/>
        </authorList>
    </citation>
    <scope>NUCLEOTIDE SEQUENCE [LARGE SCALE GENOMIC DNA]</scope>
    <source>
        <strain evidence="10 11">GN2-R2</strain>
    </source>
</reference>
<evidence type="ECO:0000256" key="6">
    <source>
        <dbReference type="SAM" id="MobiDB-lite"/>
    </source>
</evidence>
<gene>
    <name evidence="10" type="ORF">HH212_12950</name>
</gene>
<evidence type="ECO:0000256" key="7">
    <source>
        <dbReference type="SAM" id="Phobius"/>
    </source>
</evidence>
<feature type="transmembrane region" description="Helical" evidence="7">
    <location>
        <begin position="44"/>
        <end position="64"/>
    </location>
</feature>
<comment type="subcellular location">
    <subcellularLocation>
        <location evidence="1">Membrane</location>
        <topology evidence="1">Single-pass membrane protein</topology>
    </subcellularLocation>
</comment>
<dbReference type="SUPFAM" id="SSF111369">
    <property type="entry name" value="HlyD-like secretion proteins"/>
    <property type="match status" value="2"/>
</dbReference>
<dbReference type="GO" id="GO:0055085">
    <property type="term" value="P:transmembrane transport"/>
    <property type="evidence" value="ECO:0007669"/>
    <property type="project" value="InterPro"/>
</dbReference>
<feature type="coiled-coil region" evidence="5">
    <location>
        <begin position="217"/>
        <end position="244"/>
    </location>
</feature>
<keyword evidence="4 7" id="KW-0472">Membrane</keyword>
<dbReference type="Gene3D" id="2.40.30.170">
    <property type="match status" value="1"/>
</dbReference>
<evidence type="ECO:0000313" key="11">
    <source>
        <dbReference type="Proteomes" id="UP000502415"/>
    </source>
</evidence>
<dbReference type="KEGG" id="mfy:HH212_12950"/>
<dbReference type="Gene3D" id="1.10.287.470">
    <property type="entry name" value="Helix hairpin bin"/>
    <property type="match status" value="1"/>
</dbReference>
<dbReference type="InterPro" id="IPR058625">
    <property type="entry name" value="MdtA-like_BSH"/>
</dbReference>
<keyword evidence="5" id="KW-0175">Coiled coil</keyword>
<dbReference type="Pfam" id="PF25917">
    <property type="entry name" value="BSH_RND"/>
    <property type="match status" value="1"/>
</dbReference>
<dbReference type="InterPro" id="IPR058792">
    <property type="entry name" value="Beta-barrel_RND_2"/>
</dbReference>
<dbReference type="AlphaFoldDB" id="A0A7Z2ZSZ4"/>
<keyword evidence="11" id="KW-1185">Reference proteome</keyword>
<proteinExistence type="predicted"/>
<dbReference type="PANTHER" id="PTHR30386">
    <property type="entry name" value="MEMBRANE FUSION SUBUNIT OF EMRAB-TOLC MULTIDRUG EFFLUX PUMP"/>
    <property type="match status" value="1"/>
</dbReference>